<evidence type="ECO:0000259" key="2">
    <source>
        <dbReference type="PROSITE" id="PS51736"/>
    </source>
</evidence>
<gene>
    <name evidence="4" type="ORF">SAMN05421742_11219</name>
</gene>
<evidence type="ECO:0000259" key="3">
    <source>
        <dbReference type="PROSITE" id="PS51737"/>
    </source>
</evidence>
<dbReference type="SMART" id="SM00857">
    <property type="entry name" value="Resolvase"/>
    <property type="match status" value="1"/>
</dbReference>
<dbReference type="Gene3D" id="3.40.50.1390">
    <property type="entry name" value="Resolvase, N-terminal catalytic domain"/>
    <property type="match status" value="1"/>
</dbReference>
<dbReference type="InterPro" id="IPR011109">
    <property type="entry name" value="DNA_bind_recombinase_dom"/>
</dbReference>
<dbReference type="Pfam" id="PF13408">
    <property type="entry name" value="Zn_ribbon_recom"/>
    <property type="match status" value="1"/>
</dbReference>
<accession>A0A1G8F3S9</accession>
<dbReference type="CDD" id="cd00338">
    <property type="entry name" value="Ser_Recombinase"/>
    <property type="match status" value="1"/>
</dbReference>
<evidence type="ECO:0000313" key="5">
    <source>
        <dbReference type="Proteomes" id="UP000217076"/>
    </source>
</evidence>
<dbReference type="AlphaFoldDB" id="A0A1G8F3S9"/>
<feature type="coiled-coil region" evidence="1">
    <location>
        <begin position="383"/>
        <end position="410"/>
    </location>
</feature>
<proteinExistence type="predicted"/>
<dbReference type="PANTHER" id="PTHR30461">
    <property type="entry name" value="DNA-INVERTASE FROM LAMBDOID PROPHAGE"/>
    <property type="match status" value="1"/>
</dbReference>
<dbReference type="InterPro" id="IPR038109">
    <property type="entry name" value="DNA_bind_recomb_sf"/>
</dbReference>
<dbReference type="GO" id="GO:0003677">
    <property type="term" value="F:DNA binding"/>
    <property type="evidence" value="ECO:0007669"/>
    <property type="project" value="InterPro"/>
</dbReference>
<dbReference type="InterPro" id="IPR036162">
    <property type="entry name" value="Resolvase-like_N_sf"/>
</dbReference>
<dbReference type="GO" id="GO:0000150">
    <property type="term" value="F:DNA strand exchange activity"/>
    <property type="evidence" value="ECO:0007669"/>
    <property type="project" value="InterPro"/>
</dbReference>
<dbReference type="Proteomes" id="UP000217076">
    <property type="component" value="Unassembled WGS sequence"/>
</dbReference>
<keyword evidence="1" id="KW-0175">Coiled coil</keyword>
<sequence>MLRVALYARYSSDLQSDASVEDQLRLCRARADSEGWQIVESYSDRAISGASMMRPGLQGLLSDAQEGRFDVVLAESLDRLSRDQEDIAHIYKRLTFRGVKVVTLSEGPVSEIHIGLKGTMGALYLKDLADKTRRGLSGRVMQGKSGGGNAYGYDVVKRVNADGAAIRGERTINPDEAEIVRRIFRDYAAGKSPKAIAMTLNKEGIAGPGGNEWGQSTINGNRHRGTGILNNELYIGRMIWNRQRFIKDPDTGKRVARPNPESEWIVSDVPELRIVDQELWDIVKARQGTLERAKPNFWKNQRPRNLFSYLLKCGECGGGFAKISQTHYGCSTARNKGTCDNRLAMGQVKLEAAIIEVLQSKLMDPALCDVFCQEYTRHVNQVRRSHNAALAGHKRELKKLERDKARMIDSIKEGVPAEVIRDELIRTVDRIGEIERLIADAQEAPVMLHPNMAQRYRNEVLNLIVALNDEAHRHEAADLLRSLIDKVVLTPNPTRSALTVDVHGDLAGILAMAHKEKGGAPSRGTPPVSQVKLVAGAGFEPATFRL</sequence>
<dbReference type="PANTHER" id="PTHR30461:SF23">
    <property type="entry name" value="DNA RECOMBINASE-RELATED"/>
    <property type="match status" value="1"/>
</dbReference>
<evidence type="ECO:0000256" key="1">
    <source>
        <dbReference type="SAM" id="Coils"/>
    </source>
</evidence>
<feature type="domain" description="Recombinase" evidence="3">
    <location>
        <begin position="150"/>
        <end position="296"/>
    </location>
</feature>
<dbReference type="OrthoDB" id="9791494at2"/>
<dbReference type="Pfam" id="PF00239">
    <property type="entry name" value="Resolvase"/>
    <property type="match status" value="1"/>
</dbReference>
<feature type="domain" description="Resolvase/invertase-type recombinase catalytic" evidence="2">
    <location>
        <begin position="3"/>
        <end position="151"/>
    </location>
</feature>
<dbReference type="STRING" id="83401.SAMN05421742_11219"/>
<organism evidence="4 5">
    <name type="scientific">Roseospirillum parvum</name>
    <dbReference type="NCBI Taxonomy" id="83401"/>
    <lineage>
        <taxon>Bacteria</taxon>
        <taxon>Pseudomonadati</taxon>
        <taxon>Pseudomonadota</taxon>
        <taxon>Alphaproteobacteria</taxon>
        <taxon>Rhodospirillales</taxon>
        <taxon>Rhodospirillaceae</taxon>
        <taxon>Roseospirillum</taxon>
    </lineage>
</organism>
<dbReference type="InterPro" id="IPR025827">
    <property type="entry name" value="Zn_ribbon_recom_dom"/>
</dbReference>
<dbReference type="InterPro" id="IPR050639">
    <property type="entry name" value="SSR_resolvase"/>
</dbReference>
<evidence type="ECO:0000313" key="4">
    <source>
        <dbReference type="EMBL" id="SDH76793.1"/>
    </source>
</evidence>
<dbReference type="Pfam" id="PF07508">
    <property type="entry name" value="Recombinase"/>
    <property type="match status" value="1"/>
</dbReference>
<dbReference type="PROSITE" id="PS51737">
    <property type="entry name" value="RECOMBINASE_DNA_BIND"/>
    <property type="match status" value="1"/>
</dbReference>
<dbReference type="InterPro" id="IPR006119">
    <property type="entry name" value="Resolv_N"/>
</dbReference>
<dbReference type="EMBL" id="FNCV01000012">
    <property type="protein sequence ID" value="SDH76793.1"/>
    <property type="molecule type" value="Genomic_DNA"/>
</dbReference>
<keyword evidence="5" id="KW-1185">Reference proteome</keyword>
<name>A0A1G8F3S9_9PROT</name>
<reference evidence="5" key="1">
    <citation type="submission" date="2016-10" db="EMBL/GenBank/DDBJ databases">
        <authorList>
            <person name="Varghese N."/>
            <person name="Submissions S."/>
        </authorList>
    </citation>
    <scope>NUCLEOTIDE SEQUENCE [LARGE SCALE GENOMIC DNA]</scope>
    <source>
        <strain evidence="5">930I</strain>
    </source>
</reference>
<dbReference type="Gene3D" id="3.90.1750.20">
    <property type="entry name" value="Putative Large Serine Recombinase, Chain B, Domain 2"/>
    <property type="match status" value="1"/>
</dbReference>
<protein>
    <submittedName>
        <fullName evidence="4">Site-specific DNA recombinase</fullName>
    </submittedName>
</protein>
<dbReference type="PROSITE" id="PS51736">
    <property type="entry name" value="RECOMBINASES_3"/>
    <property type="match status" value="1"/>
</dbReference>
<dbReference type="RefSeq" id="WP_092621381.1">
    <property type="nucleotide sequence ID" value="NZ_FNCV01000012.1"/>
</dbReference>
<dbReference type="SUPFAM" id="SSF53041">
    <property type="entry name" value="Resolvase-like"/>
    <property type="match status" value="1"/>
</dbReference>